<sequence>DSRAAANAAARHSLYNIYTTGSHRRHSRNPRGHYGTEGGIAARVEYYANSSAVMVSVCREGAGPAALR</sequence>
<dbReference type="AlphaFoldDB" id="S4PW63"/>
<feature type="non-terminal residue" evidence="1">
    <location>
        <position position="1"/>
    </location>
</feature>
<reference evidence="1" key="1">
    <citation type="journal article" date="2013" name="BMC Genomics">
        <title>Unscrambling butterfly oogenesis.</title>
        <authorList>
            <person name="Carter J.M."/>
            <person name="Baker S.C."/>
            <person name="Pink R."/>
            <person name="Carter D.R."/>
            <person name="Collins A."/>
            <person name="Tomlin J."/>
            <person name="Gibbs M."/>
            <person name="Breuker C.J."/>
        </authorList>
    </citation>
    <scope>NUCLEOTIDE SEQUENCE</scope>
    <source>
        <tissue evidence="1">Ovary</tissue>
    </source>
</reference>
<accession>S4PW63</accession>
<protein>
    <submittedName>
        <fullName evidence="1">Uncharacterized protein</fullName>
    </submittedName>
</protein>
<proteinExistence type="predicted"/>
<name>S4PW63_9NEOP</name>
<dbReference type="EMBL" id="GAIX01007338">
    <property type="protein sequence ID" value="JAA85222.1"/>
    <property type="molecule type" value="Transcribed_RNA"/>
</dbReference>
<organism evidence="1">
    <name type="scientific">Pararge aegeria</name>
    <name type="common">speckled wood butterfly</name>
    <dbReference type="NCBI Taxonomy" id="116150"/>
    <lineage>
        <taxon>Eukaryota</taxon>
        <taxon>Metazoa</taxon>
        <taxon>Ecdysozoa</taxon>
        <taxon>Arthropoda</taxon>
        <taxon>Hexapoda</taxon>
        <taxon>Insecta</taxon>
        <taxon>Pterygota</taxon>
        <taxon>Neoptera</taxon>
        <taxon>Endopterygota</taxon>
        <taxon>Lepidoptera</taxon>
        <taxon>Glossata</taxon>
        <taxon>Ditrysia</taxon>
        <taxon>Papilionoidea</taxon>
        <taxon>Nymphalidae</taxon>
        <taxon>Satyrinae</taxon>
        <taxon>Satyrini</taxon>
        <taxon>Parargina</taxon>
        <taxon>Pararge</taxon>
    </lineage>
</organism>
<feature type="non-terminal residue" evidence="1">
    <location>
        <position position="68"/>
    </location>
</feature>
<reference evidence="1" key="2">
    <citation type="submission" date="2013-05" db="EMBL/GenBank/DDBJ databases">
        <authorList>
            <person name="Carter J.-M."/>
            <person name="Baker S.C."/>
            <person name="Pink R."/>
            <person name="Carter D.R.F."/>
            <person name="Collins A."/>
            <person name="Tomlin J."/>
            <person name="Gibbs M."/>
            <person name="Breuker C.J."/>
        </authorList>
    </citation>
    <scope>NUCLEOTIDE SEQUENCE</scope>
    <source>
        <tissue evidence="1">Ovary</tissue>
    </source>
</reference>
<evidence type="ECO:0000313" key="1">
    <source>
        <dbReference type="EMBL" id="JAA85222.1"/>
    </source>
</evidence>